<dbReference type="AlphaFoldDB" id="A0A131XN83"/>
<evidence type="ECO:0000313" key="1">
    <source>
        <dbReference type="EMBL" id="JAP68643.1"/>
    </source>
</evidence>
<accession>A0A131XN83</accession>
<reference evidence="1" key="1">
    <citation type="submission" date="2016-02" db="EMBL/GenBank/DDBJ databases">
        <title>RNAseq analyses of the midgut from blood- or serum-fed Ixodes ricinus ticks.</title>
        <authorList>
            <person name="Perner J."/>
            <person name="Provaznik J."/>
            <person name="Schrenkova J."/>
            <person name="Urbanova V."/>
            <person name="Ribeiro J.M."/>
            <person name="Kopacek P."/>
        </authorList>
    </citation>
    <scope>NUCLEOTIDE SEQUENCE</scope>
    <source>
        <tissue evidence="1">Gut</tissue>
    </source>
</reference>
<feature type="non-terminal residue" evidence="1">
    <location>
        <position position="1"/>
    </location>
</feature>
<organism evidence="1">
    <name type="scientific">Ixodes ricinus</name>
    <name type="common">Common tick</name>
    <name type="synonym">Acarus ricinus</name>
    <dbReference type="NCBI Taxonomy" id="34613"/>
    <lineage>
        <taxon>Eukaryota</taxon>
        <taxon>Metazoa</taxon>
        <taxon>Ecdysozoa</taxon>
        <taxon>Arthropoda</taxon>
        <taxon>Chelicerata</taxon>
        <taxon>Arachnida</taxon>
        <taxon>Acari</taxon>
        <taxon>Parasitiformes</taxon>
        <taxon>Ixodida</taxon>
        <taxon>Ixodoidea</taxon>
        <taxon>Ixodidae</taxon>
        <taxon>Ixodinae</taxon>
        <taxon>Ixodes</taxon>
    </lineage>
</organism>
<sequence length="82" mass="9483">KQIQRTEAYADARAKKQRTHKSAVAVFKQHQQDKKALAPSGSYRKAFNRYLAEMIAVDDLPLSFTKELGFKRLIEFLKPEVM</sequence>
<protein>
    <submittedName>
        <fullName evidence="1">Uncharacterized protein</fullName>
    </submittedName>
</protein>
<name>A0A131XN83_IXORI</name>
<dbReference type="EMBL" id="GEFM01007153">
    <property type="protein sequence ID" value="JAP68643.1"/>
    <property type="molecule type" value="mRNA"/>
</dbReference>
<proteinExistence type="evidence at transcript level"/>